<dbReference type="NCBIfam" id="NF006738">
    <property type="entry name" value="PRK09267.1-4"/>
    <property type="match status" value="1"/>
</dbReference>
<keyword evidence="9" id="KW-1185">Reference proteome</keyword>
<accession>A0A8J2WZB9</accession>
<protein>
    <recommendedName>
        <fullName evidence="7">Flavodoxin-like domain-containing protein</fullName>
    </recommendedName>
</protein>
<evidence type="ECO:0000256" key="4">
    <source>
        <dbReference type="ARBA" id="ARBA00022630"/>
    </source>
</evidence>
<dbReference type="InterPro" id="IPR029039">
    <property type="entry name" value="Flavoprotein-like_sf"/>
</dbReference>
<evidence type="ECO:0000256" key="1">
    <source>
        <dbReference type="ARBA" id="ARBA00001917"/>
    </source>
</evidence>
<evidence type="ECO:0000313" key="9">
    <source>
        <dbReference type="Proteomes" id="UP000789595"/>
    </source>
</evidence>
<dbReference type="PROSITE" id="PS50902">
    <property type="entry name" value="FLAVODOXIN_LIKE"/>
    <property type="match status" value="1"/>
</dbReference>
<dbReference type="OrthoDB" id="528439at2759"/>
<dbReference type="Pfam" id="PF00258">
    <property type="entry name" value="Flavodoxin_1"/>
    <property type="match status" value="1"/>
</dbReference>
<sequence>MLRLYAVACILGTSEAFTARTLKSGAKRTNAARCTTIMSGLIGFATMSGNTERIAGYIGDATGISPTPIADVSAADLEAADCIICGAPTWNTGADDMRSGTDIDDWLYSELPNADLSGKKVALFGLGDSAGYSGNFCDSVGELYDCFTARGATVVGFTDQDGYDHYDSKAIRDDKFCGLMCDEQNQMDQSEDRATAWVEQLKAEGMPL</sequence>
<comment type="caution">
    <text evidence="8">The sequence shown here is derived from an EMBL/GenBank/DDBJ whole genome shotgun (WGS) entry which is preliminary data.</text>
</comment>
<comment type="cofactor">
    <cofactor evidence="1">
        <name>FMN</name>
        <dbReference type="ChEBI" id="CHEBI:58210"/>
    </cofactor>
</comment>
<proteinExistence type="inferred from homology"/>
<gene>
    <name evidence="8" type="ORF">PECAL_2P08950</name>
</gene>
<keyword evidence="4" id="KW-0285">Flavoprotein</keyword>
<keyword evidence="3" id="KW-0813">Transport</keyword>
<keyword evidence="6" id="KW-0249">Electron transport</keyword>
<comment type="similarity">
    <text evidence="2">Belongs to the flavodoxin family.</text>
</comment>
<dbReference type="PANTHER" id="PTHR42809:SF1">
    <property type="entry name" value="FLAVODOXIN 1"/>
    <property type="match status" value="1"/>
</dbReference>
<dbReference type="InterPro" id="IPR008254">
    <property type="entry name" value="Flavodoxin/NO_synth"/>
</dbReference>
<evidence type="ECO:0000256" key="5">
    <source>
        <dbReference type="ARBA" id="ARBA00022643"/>
    </source>
</evidence>
<dbReference type="InterPro" id="IPR050619">
    <property type="entry name" value="Flavodoxin"/>
</dbReference>
<reference evidence="8" key="1">
    <citation type="submission" date="2021-11" db="EMBL/GenBank/DDBJ databases">
        <authorList>
            <consortium name="Genoscope - CEA"/>
            <person name="William W."/>
        </authorList>
    </citation>
    <scope>NUCLEOTIDE SEQUENCE</scope>
</reference>
<organism evidence="8 9">
    <name type="scientific">Pelagomonas calceolata</name>
    <dbReference type="NCBI Taxonomy" id="35677"/>
    <lineage>
        <taxon>Eukaryota</taxon>
        <taxon>Sar</taxon>
        <taxon>Stramenopiles</taxon>
        <taxon>Ochrophyta</taxon>
        <taxon>Pelagophyceae</taxon>
        <taxon>Pelagomonadales</taxon>
        <taxon>Pelagomonadaceae</taxon>
        <taxon>Pelagomonas</taxon>
    </lineage>
</organism>
<evidence type="ECO:0000259" key="7">
    <source>
        <dbReference type="PROSITE" id="PS50902"/>
    </source>
</evidence>
<evidence type="ECO:0000256" key="3">
    <source>
        <dbReference type="ARBA" id="ARBA00022448"/>
    </source>
</evidence>
<keyword evidence="5" id="KW-0288">FMN</keyword>
<dbReference type="GO" id="GO:0010181">
    <property type="term" value="F:FMN binding"/>
    <property type="evidence" value="ECO:0007669"/>
    <property type="project" value="InterPro"/>
</dbReference>
<dbReference type="AlphaFoldDB" id="A0A8J2WZB9"/>
<evidence type="ECO:0000256" key="2">
    <source>
        <dbReference type="ARBA" id="ARBA00005267"/>
    </source>
</evidence>
<dbReference type="PANTHER" id="PTHR42809">
    <property type="entry name" value="FLAVODOXIN 2"/>
    <property type="match status" value="1"/>
</dbReference>
<dbReference type="EMBL" id="CAKKNE010000002">
    <property type="protein sequence ID" value="CAH0367856.1"/>
    <property type="molecule type" value="Genomic_DNA"/>
</dbReference>
<feature type="domain" description="Flavodoxin-like" evidence="7">
    <location>
        <begin position="40"/>
        <end position="202"/>
    </location>
</feature>
<evidence type="ECO:0000313" key="8">
    <source>
        <dbReference type="EMBL" id="CAH0367856.1"/>
    </source>
</evidence>
<dbReference type="SUPFAM" id="SSF52218">
    <property type="entry name" value="Flavoproteins"/>
    <property type="match status" value="1"/>
</dbReference>
<dbReference type="Proteomes" id="UP000789595">
    <property type="component" value="Unassembled WGS sequence"/>
</dbReference>
<dbReference type="Gene3D" id="3.40.50.360">
    <property type="match status" value="1"/>
</dbReference>
<name>A0A8J2WZB9_9STRA</name>
<evidence type="ECO:0000256" key="6">
    <source>
        <dbReference type="ARBA" id="ARBA00022982"/>
    </source>
</evidence>